<gene>
    <name evidence="2" type="ORF">ACFO8Q_04220</name>
</gene>
<dbReference type="EMBL" id="JBHSHC010000024">
    <property type="protein sequence ID" value="MFC4766584.1"/>
    <property type="molecule type" value="Genomic_DNA"/>
</dbReference>
<feature type="non-terminal residue" evidence="2">
    <location>
        <position position="1"/>
    </location>
</feature>
<dbReference type="RefSeq" id="WP_380024481.1">
    <property type="nucleotide sequence ID" value="NZ_JBHSHC010000024.1"/>
</dbReference>
<comment type="caution">
    <text evidence="2">The sequence shown here is derived from an EMBL/GenBank/DDBJ whole genome shotgun (WGS) entry which is preliminary data.</text>
</comment>
<name>A0ABV9PYJ2_9BACL</name>
<keyword evidence="3" id="KW-1185">Reference proteome</keyword>
<accession>A0ABV9PYJ2</accession>
<feature type="region of interest" description="Disordered" evidence="1">
    <location>
        <begin position="1"/>
        <end position="34"/>
    </location>
</feature>
<proteinExistence type="predicted"/>
<protein>
    <submittedName>
        <fullName evidence="2">Uncharacterized protein</fullName>
    </submittedName>
</protein>
<evidence type="ECO:0000313" key="3">
    <source>
        <dbReference type="Proteomes" id="UP001596002"/>
    </source>
</evidence>
<evidence type="ECO:0000313" key="2">
    <source>
        <dbReference type="EMBL" id="MFC4766584.1"/>
    </source>
</evidence>
<reference evidence="3" key="1">
    <citation type="journal article" date="2019" name="Int. J. Syst. Evol. Microbiol.">
        <title>The Global Catalogue of Microorganisms (GCM) 10K type strain sequencing project: providing services to taxonomists for standard genome sequencing and annotation.</title>
        <authorList>
            <consortium name="The Broad Institute Genomics Platform"/>
            <consortium name="The Broad Institute Genome Sequencing Center for Infectious Disease"/>
            <person name="Wu L."/>
            <person name="Ma J."/>
        </authorList>
    </citation>
    <scope>NUCLEOTIDE SEQUENCE [LARGE SCALE GENOMIC DNA]</scope>
    <source>
        <strain evidence="3">WYCCWR 12678</strain>
    </source>
</reference>
<organism evidence="2 3">
    <name type="scientific">Effusibacillus consociatus</name>
    <dbReference type="NCBI Taxonomy" id="1117041"/>
    <lineage>
        <taxon>Bacteria</taxon>
        <taxon>Bacillati</taxon>
        <taxon>Bacillota</taxon>
        <taxon>Bacilli</taxon>
        <taxon>Bacillales</taxon>
        <taxon>Alicyclobacillaceae</taxon>
        <taxon>Effusibacillus</taxon>
    </lineage>
</organism>
<feature type="compositionally biased region" description="Basic and acidic residues" evidence="1">
    <location>
        <begin position="18"/>
        <end position="29"/>
    </location>
</feature>
<sequence>ARGFSASHQADQAQTQKAQKERQKNEKQEPNPTQDFTATCFKLETSFCLERGSFSFLFIPQVWRQFFPIIDTARLFGFQA</sequence>
<dbReference type="Proteomes" id="UP001596002">
    <property type="component" value="Unassembled WGS sequence"/>
</dbReference>
<evidence type="ECO:0000256" key="1">
    <source>
        <dbReference type="SAM" id="MobiDB-lite"/>
    </source>
</evidence>